<reference evidence="1 2" key="1">
    <citation type="submission" date="2024-01" db="EMBL/GenBank/DDBJ databases">
        <title>Pedobacter sp. nov., isolated from fresh soil.</title>
        <authorList>
            <person name="Le N.T.T."/>
        </authorList>
    </citation>
    <scope>NUCLEOTIDE SEQUENCE [LARGE SCALE GENOMIC DNA]</scope>
    <source>
        <strain evidence="1 2">KR3-3</strain>
    </source>
</reference>
<gene>
    <name evidence="1" type="ORF">VRU48_06545</name>
</gene>
<evidence type="ECO:0000313" key="1">
    <source>
        <dbReference type="EMBL" id="MEE1944757.1"/>
    </source>
</evidence>
<protein>
    <submittedName>
        <fullName evidence="1">Uncharacterized protein</fullName>
    </submittedName>
</protein>
<accession>A0ABU7I5L7</accession>
<dbReference type="EMBL" id="JAZDQT010000001">
    <property type="protein sequence ID" value="MEE1944757.1"/>
    <property type="molecule type" value="Genomic_DNA"/>
</dbReference>
<organism evidence="1 2">
    <name type="scientific">Pedobacter albus</name>
    <dbReference type="NCBI Taxonomy" id="3113905"/>
    <lineage>
        <taxon>Bacteria</taxon>
        <taxon>Pseudomonadati</taxon>
        <taxon>Bacteroidota</taxon>
        <taxon>Sphingobacteriia</taxon>
        <taxon>Sphingobacteriales</taxon>
        <taxon>Sphingobacteriaceae</taxon>
        <taxon>Pedobacter</taxon>
    </lineage>
</organism>
<keyword evidence="2" id="KW-1185">Reference proteome</keyword>
<dbReference type="RefSeq" id="WP_330107117.1">
    <property type="nucleotide sequence ID" value="NZ_JAZDQT010000001.1"/>
</dbReference>
<sequence length="84" mass="9443">MVEVFKTNVAHGDDAKNIVDQIHQNFSEYQANFDLEDCDLILRIQCPNGVVCPHSIIKLLLVNGFEASVLPDDFQPLATLFTRP</sequence>
<proteinExistence type="predicted"/>
<dbReference type="Proteomes" id="UP001336835">
    <property type="component" value="Unassembled WGS sequence"/>
</dbReference>
<comment type="caution">
    <text evidence="1">The sequence shown here is derived from an EMBL/GenBank/DDBJ whole genome shotgun (WGS) entry which is preliminary data.</text>
</comment>
<name>A0ABU7I5L7_9SPHI</name>
<evidence type="ECO:0000313" key="2">
    <source>
        <dbReference type="Proteomes" id="UP001336835"/>
    </source>
</evidence>